<keyword evidence="5" id="KW-1185">Reference proteome</keyword>
<dbReference type="Gene3D" id="2.120.10.80">
    <property type="entry name" value="Kelch-type beta propeller"/>
    <property type="match status" value="1"/>
</dbReference>
<sequence>METMNVNDIQTCDHNDYVVYCQNHEKILCLECALSDHQNCGGQKAKTLKVAAQEQVQKFEEILQVCKDHQNQCALMQQRVANQVGLEEEILQKVEEQYNNLKNIIDEQKDNAKNIIRNLESVQNYKPPPQNFTIQTLDNLNQFSGEVEKNIGQMKSFIQQSKYLDILRHRKIIDEYQNQLGQHKVKILQHNSFFQENSRPNIQVKSEVDKFRGFLHDVISFEPDYILAPMRPRLHYFDEDSRKFYIHELQSQTTEGIQVRNADKLPTEFTSIQAQNKIFIIGGEKKDNDIRCIYSNETFVLNEQTYEVVPRASMRNARSGHQLAHLHRKFEYQTKDYIYAIGSKYPDETSKKCEVYDISKNKWTEIGDLQQSRHYHSVTVLENRYLYVIGGRDSLTENPLDSIERLDGFQSLENQRWETIQVINKEMHWTPRDTLGSFALSDSEILIFGGDYGWISDCFTFNVKSNEIHKCECTLKKPEEFFRSQAVKYNDKVFVIGNLDKDVHVYSLKAQKWFLLDKWFVEW</sequence>
<dbReference type="AlphaFoldDB" id="A0A078A1J0"/>
<dbReference type="PANTHER" id="PTHR24412:SF489">
    <property type="entry name" value="RING FINGER DOMAIN AND KELCH REPEAT-CONTAINING PROTEIN DDB_G0271372"/>
    <property type="match status" value="1"/>
</dbReference>
<feature type="coiled-coil region" evidence="3">
    <location>
        <begin position="84"/>
        <end position="125"/>
    </location>
</feature>
<dbReference type="InterPro" id="IPR015915">
    <property type="entry name" value="Kelch-typ_b-propeller"/>
</dbReference>
<dbReference type="OrthoDB" id="6359816at2759"/>
<keyword evidence="3" id="KW-0175">Coiled coil</keyword>
<keyword evidence="2" id="KW-0677">Repeat</keyword>
<evidence type="ECO:0000256" key="2">
    <source>
        <dbReference type="ARBA" id="ARBA00022737"/>
    </source>
</evidence>
<name>A0A078A1J0_STYLE</name>
<dbReference type="PANTHER" id="PTHR24412">
    <property type="entry name" value="KELCH PROTEIN"/>
    <property type="match status" value="1"/>
</dbReference>
<evidence type="ECO:0000256" key="1">
    <source>
        <dbReference type="ARBA" id="ARBA00022441"/>
    </source>
</evidence>
<dbReference type="SMART" id="SM00612">
    <property type="entry name" value="Kelch"/>
    <property type="match status" value="3"/>
</dbReference>
<dbReference type="InterPro" id="IPR006652">
    <property type="entry name" value="Kelch_1"/>
</dbReference>
<evidence type="ECO:0000313" key="4">
    <source>
        <dbReference type="EMBL" id="CDW75712.1"/>
    </source>
</evidence>
<protein>
    <submittedName>
        <fullName evidence="4">Kelch motif family protein</fullName>
    </submittedName>
</protein>
<keyword evidence="1" id="KW-0880">Kelch repeat</keyword>
<reference evidence="4 5" key="1">
    <citation type="submission" date="2014-06" db="EMBL/GenBank/DDBJ databases">
        <authorList>
            <person name="Swart Estienne"/>
        </authorList>
    </citation>
    <scope>NUCLEOTIDE SEQUENCE [LARGE SCALE GENOMIC DNA]</scope>
    <source>
        <strain evidence="4 5">130c</strain>
    </source>
</reference>
<dbReference type="OMA" id="IERYDIM"/>
<dbReference type="Pfam" id="PF24681">
    <property type="entry name" value="Kelch_KLHDC2_KLHL20_DRC7"/>
    <property type="match status" value="1"/>
</dbReference>
<dbReference type="SUPFAM" id="SSF117281">
    <property type="entry name" value="Kelch motif"/>
    <property type="match status" value="1"/>
</dbReference>
<gene>
    <name evidence="4" type="primary">Contig10252.g10943</name>
    <name evidence="4" type="ORF">STYLEM_4705</name>
</gene>
<evidence type="ECO:0000256" key="3">
    <source>
        <dbReference type="SAM" id="Coils"/>
    </source>
</evidence>
<evidence type="ECO:0000313" key="5">
    <source>
        <dbReference type="Proteomes" id="UP000039865"/>
    </source>
</evidence>
<dbReference type="EMBL" id="CCKQ01004552">
    <property type="protein sequence ID" value="CDW75712.1"/>
    <property type="molecule type" value="Genomic_DNA"/>
</dbReference>
<dbReference type="InParanoid" id="A0A078A1J0"/>
<dbReference type="Proteomes" id="UP000039865">
    <property type="component" value="Unassembled WGS sequence"/>
</dbReference>
<accession>A0A078A1J0</accession>
<organism evidence="4 5">
    <name type="scientific">Stylonychia lemnae</name>
    <name type="common">Ciliate</name>
    <dbReference type="NCBI Taxonomy" id="5949"/>
    <lineage>
        <taxon>Eukaryota</taxon>
        <taxon>Sar</taxon>
        <taxon>Alveolata</taxon>
        <taxon>Ciliophora</taxon>
        <taxon>Intramacronucleata</taxon>
        <taxon>Spirotrichea</taxon>
        <taxon>Stichotrichia</taxon>
        <taxon>Sporadotrichida</taxon>
        <taxon>Oxytrichidae</taxon>
        <taxon>Stylonychinae</taxon>
        <taxon>Stylonychia</taxon>
    </lineage>
</organism>
<proteinExistence type="predicted"/>